<dbReference type="AlphaFoldDB" id="A0A8T0GUQ8"/>
<evidence type="ECO:0000313" key="2">
    <source>
        <dbReference type="Proteomes" id="UP000822688"/>
    </source>
</evidence>
<dbReference type="Proteomes" id="UP000822688">
    <property type="component" value="Chromosome 8"/>
</dbReference>
<organism evidence="1 2">
    <name type="scientific">Ceratodon purpureus</name>
    <name type="common">Fire moss</name>
    <name type="synonym">Dicranum purpureum</name>
    <dbReference type="NCBI Taxonomy" id="3225"/>
    <lineage>
        <taxon>Eukaryota</taxon>
        <taxon>Viridiplantae</taxon>
        <taxon>Streptophyta</taxon>
        <taxon>Embryophyta</taxon>
        <taxon>Bryophyta</taxon>
        <taxon>Bryophytina</taxon>
        <taxon>Bryopsida</taxon>
        <taxon>Dicranidae</taxon>
        <taxon>Pseudoditrichales</taxon>
        <taxon>Ditrichaceae</taxon>
        <taxon>Ceratodon</taxon>
    </lineage>
</organism>
<dbReference type="EMBL" id="CM026429">
    <property type="protein sequence ID" value="KAG0563471.1"/>
    <property type="molecule type" value="Genomic_DNA"/>
</dbReference>
<keyword evidence="2" id="KW-1185">Reference proteome</keyword>
<gene>
    <name evidence="1" type="ORF">KC19_8G034000</name>
</gene>
<comment type="caution">
    <text evidence="1">The sequence shown here is derived from an EMBL/GenBank/DDBJ whole genome shotgun (WGS) entry which is preliminary data.</text>
</comment>
<evidence type="ECO:0000313" key="1">
    <source>
        <dbReference type="EMBL" id="KAG0563471.1"/>
    </source>
</evidence>
<protein>
    <submittedName>
        <fullName evidence="1">Uncharacterized protein</fullName>
    </submittedName>
</protein>
<accession>A0A8T0GUQ8</accession>
<sequence>MCVCVCVCPCPSLTNLSKSKRDKRLLQKMSGLHGGSGRQLGAAPNDCFTPPVQAPAILCHEKKYSLCCCTSHCASTHSLATLRSLHSTPPEPLEPGYVAMMMMMMMRRMLRRRMLPAQQGKWRWRSCTCT</sequence>
<proteinExistence type="predicted"/>
<reference evidence="1" key="1">
    <citation type="submission" date="2020-06" db="EMBL/GenBank/DDBJ databases">
        <title>WGS assembly of Ceratodon purpureus strain R40.</title>
        <authorList>
            <person name="Carey S.B."/>
            <person name="Jenkins J."/>
            <person name="Shu S."/>
            <person name="Lovell J.T."/>
            <person name="Sreedasyam A."/>
            <person name="Maumus F."/>
            <person name="Tiley G.P."/>
            <person name="Fernandez-Pozo N."/>
            <person name="Barry K."/>
            <person name="Chen C."/>
            <person name="Wang M."/>
            <person name="Lipzen A."/>
            <person name="Daum C."/>
            <person name="Saski C.A."/>
            <person name="Payton A.C."/>
            <person name="Mcbreen J.C."/>
            <person name="Conrad R.E."/>
            <person name="Kollar L.M."/>
            <person name="Olsson S."/>
            <person name="Huttunen S."/>
            <person name="Landis J.B."/>
            <person name="Wickett N.J."/>
            <person name="Johnson M.G."/>
            <person name="Rensing S.A."/>
            <person name="Grimwood J."/>
            <person name="Schmutz J."/>
            <person name="Mcdaniel S.F."/>
        </authorList>
    </citation>
    <scope>NUCLEOTIDE SEQUENCE</scope>
    <source>
        <strain evidence="1">R40</strain>
    </source>
</reference>
<name>A0A8T0GUQ8_CERPU</name>